<dbReference type="Gene3D" id="3.30.870.10">
    <property type="entry name" value="Endonuclease Chain A"/>
    <property type="match status" value="2"/>
</dbReference>
<dbReference type="Pfam" id="PF13091">
    <property type="entry name" value="PLDc_2"/>
    <property type="match status" value="2"/>
</dbReference>
<dbReference type="InterPro" id="IPR025202">
    <property type="entry name" value="PLD-like_dom"/>
</dbReference>
<keyword evidence="3" id="KW-1185">Reference proteome</keyword>
<dbReference type="PANTHER" id="PTHR21248">
    <property type="entry name" value="CARDIOLIPIN SYNTHASE"/>
    <property type="match status" value="1"/>
</dbReference>
<evidence type="ECO:0000313" key="3">
    <source>
        <dbReference type="Proteomes" id="UP001255917"/>
    </source>
</evidence>
<feature type="domain" description="PLD phosphodiesterase" evidence="1">
    <location>
        <begin position="177"/>
        <end position="204"/>
    </location>
</feature>
<comment type="caution">
    <text evidence="2">The sequence shown here is derived from an EMBL/GenBank/DDBJ whole genome shotgun (WGS) entry which is preliminary data.</text>
</comment>
<dbReference type="RefSeq" id="WP_315585586.1">
    <property type="nucleotide sequence ID" value="NZ_JAVXUR010000001.1"/>
</dbReference>
<name>A0ABU3NDX9_9GAMM</name>
<proteinExistence type="predicted"/>
<dbReference type="SUPFAM" id="SSF56024">
    <property type="entry name" value="Phospholipase D/nuclease"/>
    <property type="match status" value="2"/>
</dbReference>
<evidence type="ECO:0000259" key="1">
    <source>
        <dbReference type="PROSITE" id="PS50035"/>
    </source>
</evidence>
<accession>A0ABU3NDX9</accession>
<dbReference type="PANTHER" id="PTHR21248:SF12">
    <property type="entry name" value="CARDIOLIPIN SYNTHASE C"/>
    <property type="match status" value="1"/>
</dbReference>
<reference evidence="3" key="1">
    <citation type="submission" date="2023-07" db="EMBL/GenBank/DDBJ databases">
        <title>Substrates and metabolic shifts associated with increased methane emissions in unrestored hypersaline salterns.</title>
        <authorList>
            <person name="Bueno De Mesquita C.P."/>
            <person name="Tringe S.G."/>
        </authorList>
    </citation>
    <scope>NUCLEOTIDE SEQUENCE [LARGE SCALE GENOMIC DNA]</scope>
    <source>
        <strain evidence="3">I4</strain>
    </source>
</reference>
<sequence>MIAPFFPARASMQHPLARLLLVLGLLALLGGCTLPSLEGRLESSALDEAQSRDTSLGEGLAPSVDAHPGLSGIYPLDRPIDAFAARMVMAHAAERTLDVQYYIWHPDITGMLLFEALYEAAERGVRVRMLLDDSGTGGIDEELAALASHPNIQVRLFNPFVVRTPKWIGYLTDFSRANRRMHNKSFTADNQASIIGGRNIGDAYFGAARDVTFSDLDVLAVGEVVDDVSSDFDRYWSSGSSYPATRILPSVGPEGRVRLEQAFAEVVRDPEADAYLTSVSETEIVQKLLANELGLVWAPVRMLSDDPSKGLGEASGRALLSHDLELIFADAERKVALVSPYFVPAEAGTEAFRRLERDGVEVEVLTNALEATDVAAVHAGYAKRRKALLEAGVELYELRRGASKQGRNPSAGPFGSSGASLHAKTFAVDGERIFVGSFNFDPRSANLNTELGFIIEDPSLARQIDVAFDERVPLNAYEVRLDPDGELYWLERRDGQVIRHDVEPNSGLFRRMIVSVVALLPVDWLL</sequence>
<protein>
    <submittedName>
        <fullName evidence="2">Phospholipase D family protein</fullName>
    </submittedName>
</protein>
<dbReference type="PROSITE" id="PS50035">
    <property type="entry name" value="PLD"/>
    <property type="match status" value="2"/>
</dbReference>
<dbReference type="CDD" id="cd09113">
    <property type="entry name" value="PLDc_ymdC_like_2"/>
    <property type="match status" value="1"/>
</dbReference>
<dbReference type="EMBL" id="JAVXUR010000001">
    <property type="protein sequence ID" value="MDT8878723.1"/>
    <property type="molecule type" value="Genomic_DNA"/>
</dbReference>
<dbReference type="InterPro" id="IPR001736">
    <property type="entry name" value="PLipase_D/transphosphatidylase"/>
</dbReference>
<feature type="domain" description="PLD phosphodiesterase" evidence="1">
    <location>
        <begin position="417"/>
        <end position="444"/>
    </location>
</feature>
<dbReference type="SMART" id="SM00155">
    <property type="entry name" value="PLDc"/>
    <property type="match status" value="2"/>
</dbReference>
<organism evidence="2 3">
    <name type="scientific">Halomonas saccharevitans</name>
    <dbReference type="NCBI Taxonomy" id="416872"/>
    <lineage>
        <taxon>Bacteria</taxon>
        <taxon>Pseudomonadati</taxon>
        <taxon>Pseudomonadota</taxon>
        <taxon>Gammaproteobacteria</taxon>
        <taxon>Oceanospirillales</taxon>
        <taxon>Halomonadaceae</taxon>
        <taxon>Halomonas</taxon>
    </lineage>
</organism>
<dbReference type="Proteomes" id="UP001255917">
    <property type="component" value="Unassembled WGS sequence"/>
</dbReference>
<dbReference type="CDD" id="cd09111">
    <property type="entry name" value="PLDc_ymdC_like_1"/>
    <property type="match status" value="1"/>
</dbReference>
<gene>
    <name evidence="2" type="ORF">RSO68_04515</name>
</gene>
<evidence type="ECO:0000313" key="2">
    <source>
        <dbReference type="EMBL" id="MDT8878723.1"/>
    </source>
</evidence>